<proteinExistence type="predicted"/>
<protein>
    <submittedName>
        <fullName evidence="1">Uncharacterized protein</fullName>
    </submittedName>
</protein>
<dbReference type="Proteomes" id="UP000663825">
    <property type="component" value="Unassembled WGS sequence"/>
</dbReference>
<dbReference type="EMBL" id="CAJNXB010000760">
    <property type="protein sequence ID" value="CAF3091107.1"/>
    <property type="molecule type" value="Genomic_DNA"/>
</dbReference>
<comment type="caution">
    <text evidence="1">The sequence shown here is derived from an EMBL/GenBank/DDBJ whole genome shotgun (WGS) entry which is preliminary data.</text>
</comment>
<sequence length="411" mass="47880">MVWTILSIKDSYANFTCYVHVKCDLGSSLLCLDGGEDEKYCLQLHMNQCAQNEYQCRNGMCTNQVFLLEVGISYSQDYECLDQSDETSEPGTMKRCEDTICRFPNTLIWGDGDCIPWSVPNEGHSCYNNRDQVFNYDFEWHNEQRYVMDGTPNCYNAFDESIAANSCVLNNKYRFHCTSESKCLSLAMVRDGTSQCIGNEDETYSSEQIAFQAKQLKNIDRLHSKQEWFCHRGILIYYGKNESDKRLGPPSYYDSRCQYQNQRASLSLRFRNENLNKLDIIGMIITLIDNAGLIQSHEQVTYIPIHDCNTKINIYLLYRDRPKDTTKNYTIRIDAYDKINLLYLTSWTLPVKFIFMPVNRVSAELIIPARYYCHRVGNLKHREQQKLANSEFCRCESKNSQATFLDRTKCN</sequence>
<accession>A0A817N620</accession>
<gene>
    <name evidence="1" type="ORF">TIS948_LOCUS6381</name>
</gene>
<organism evidence="1 2">
    <name type="scientific">Rotaria socialis</name>
    <dbReference type="NCBI Taxonomy" id="392032"/>
    <lineage>
        <taxon>Eukaryota</taxon>
        <taxon>Metazoa</taxon>
        <taxon>Spiralia</taxon>
        <taxon>Gnathifera</taxon>
        <taxon>Rotifera</taxon>
        <taxon>Eurotatoria</taxon>
        <taxon>Bdelloidea</taxon>
        <taxon>Philodinida</taxon>
        <taxon>Philodinidae</taxon>
        <taxon>Rotaria</taxon>
    </lineage>
</organism>
<evidence type="ECO:0000313" key="2">
    <source>
        <dbReference type="Proteomes" id="UP000663825"/>
    </source>
</evidence>
<reference evidence="1" key="1">
    <citation type="submission" date="2021-02" db="EMBL/GenBank/DDBJ databases">
        <authorList>
            <person name="Nowell W R."/>
        </authorList>
    </citation>
    <scope>NUCLEOTIDE SEQUENCE</scope>
</reference>
<dbReference type="AlphaFoldDB" id="A0A817N620"/>
<dbReference type="OrthoDB" id="10052694at2759"/>
<evidence type="ECO:0000313" key="1">
    <source>
        <dbReference type="EMBL" id="CAF3091107.1"/>
    </source>
</evidence>
<name>A0A817N620_9BILA</name>